<keyword evidence="5" id="KW-1185">Reference proteome</keyword>
<feature type="signal peptide" evidence="1">
    <location>
        <begin position="1"/>
        <end position="27"/>
    </location>
</feature>
<evidence type="ECO:0000256" key="1">
    <source>
        <dbReference type="SAM" id="SignalP"/>
    </source>
</evidence>
<proteinExistence type="predicted"/>
<dbReference type="SUPFAM" id="SSF160935">
    <property type="entry name" value="VPA0735-like"/>
    <property type="match status" value="1"/>
</dbReference>
<dbReference type="InterPro" id="IPR010621">
    <property type="entry name" value="DUF1214"/>
</dbReference>
<dbReference type="PANTHER" id="PTHR36509">
    <property type="entry name" value="BLL3101 PROTEIN"/>
    <property type="match status" value="1"/>
</dbReference>
<dbReference type="EMBL" id="PVZS01000008">
    <property type="protein sequence ID" value="PSC05320.1"/>
    <property type="molecule type" value="Genomic_DNA"/>
</dbReference>
<evidence type="ECO:0008006" key="6">
    <source>
        <dbReference type="Google" id="ProtNLM"/>
    </source>
</evidence>
<dbReference type="Gene3D" id="2.60.120.600">
    <property type="entry name" value="Domain of unknown function DUF1214, C-terminal domain"/>
    <property type="match status" value="1"/>
</dbReference>
<organism evidence="4 5">
    <name type="scientific">Alsobacter soli</name>
    <dbReference type="NCBI Taxonomy" id="2109933"/>
    <lineage>
        <taxon>Bacteria</taxon>
        <taxon>Pseudomonadati</taxon>
        <taxon>Pseudomonadota</taxon>
        <taxon>Alphaproteobacteria</taxon>
        <taxon>Hyphomicrobiales</taxon>
        <taxon>Alsobacteraceae</taxon>
        <taxon>Alsobacter</taxon>
    </lineage>
</organism>
<evidence type="ECO:0000313" key="5">
    <source>
        <dbReference type="Proteomes" id="UP000239772"/>
    </source>
</evidence>
<dbReference type="Pfam" id="PF06863">
    <property type="entry name" value="DUF1254"/>
    <property type="match status" value="1"/>
</dbReference>
<dbReference type="InterPro" id="IPR037049">
    <property type="entry name" value="DUF1214_C_sf"/>
</dbReference>
<dbReference type="PANTHER" id="PTHR36509:SF3">
    <property type="entry name" value="SIGNAL PEPTIDE PROTEIN"/>
    <property type="match status" value="1"/>
</dbReference>
<dbReference type="OrthoDB" id="272779at2"/>
<name>A0A2T1HUP9_9HYPH</name>
<evidence type="ECO:0000259" key="3">
    <source>
        <dbReference type="Pfam" id="PF06863"/>
    </source>
</evidence>
<reference evidence="5" key="1">
    <citation type="submission" date="2018-03" db="EMBL/GenBank/DDBJ databases">
        <authorList>
            <person name="Sun L."/>
            <person name="Liu H."/>
            <person name="Chen W."/>
            <person name="Huang K."/>
            <person name="Liu W."/>
            <person name="Gao X."/>
        </authorList>
    </citation>
    <scope>NUCLEOTIDE SEQUENCE [LARGE SCALE GENOMIC DNA]</scope>
    <source>
        <strain evidence="5">SH9</strain>
    </source>
</reference>
<dbReference type="Proteomes" id="UP000239772">
    <property type="component" value="Unassembled WGS sequence"/>
</dbReference>
<comment type="caution">
    <text evidence="4">The sequence shown here is derived from an EMBL/GenBank/DDBJ whole genome shotgun (WGS) entry which is preliminary data.</text>
</comment>
<dbReference type="AlphaFoldDB" id="A0A2T1HUP9"/>
<dbReference type="InterPro" id="IPR010679">
    <property type="entry name" value="DUF1254"/>
</dbReference>
<keyword evidence="1" id="KW-0732">Signal</keyword>
<evidence type="ECO:0000259" key="2">
    <source>
        <dbReference type="Pfam" id="PF06742"/>
    </source>
</evidence>
<gene>
    <name evidence="4" type="ORF">SLNSH_08940</name>
</gene>
<dbReference type="Gene3D" id="1.10.3360.10">
    <property type="entry name" value="VPA0735-like domain"/>
    <property type="match status" value="1"/>
</dbReference>
<dbReference type="Pfam" id="PF06742">
    <property type="entry name" value="DUF1214"/>
    <property type="match status" value="1"/>
</dbReference>
<protein>
    <recommendedName>
        <fullName evidence="6">DUF1254 domain-containing protein</fullName>
    </recommendedName>
</protein>
<evidence type="ECO:0000313" key="4">
    <source>
        <dbReference type="EMBL" id="PSC05320.1"/>
    </source>
</evidence>
<feature type="chain" id="PRO_5015611786" description="DUF1254 domain-containing protein" evidence="1">
    <location>
        <begin position="28"/>
        <end position="514"/>
    </location>
</feature>
<feature type="domain" description="DUF1254" evidence="3">
    <location>
        <begin position="113"/>
        <end position="233"/>
    </location>
</feature>
<dbReference type="Gene3D" id="2.60.40.1610">
    <property type="entry name" value="Domain of unknown function DUF1254"/>
    <property type="match status" value="1"/>
</dbReference>
<accession>A0A2T1HUP9</accession>
<sequence>MRACSRVACWAAICVGLSAVGAGGALAQSQPKFSADVPAWITTPDTVETRLGALRFHQGAPDAATVKRVYDNLDFMRGVQAFMDGIPATSVRAACNGLEKIGVRRNRAIGITEDLMDARSLFLTPNTTTVYAFACIDLREGPMVFQAPAAVLGPVDDGYFRWVTDIGLTGPDAGRGGKYLFLPPGYAGDAPTEGYYVQRPRTNTLLVFFRVFVKDGDVAAAVQHAKAQANMYPLNATTEAGEPPKADFVNTSGLRFNTISANTARFYDELNEVVQTEPADFLDPERIGLFASIGIRKGQPFAPDERMKAILTDAVAVANATARTLLFDSRDPRAKFYPDRQWFTAFIGGSYLFQQGAERLLDARTMFFYYATGITPAMAMAKVGSGSAYAASLRDAKGDFLDGGKTYKITLPGPVPAKEFWSFVVYDNQTRSLLETDQKLAGVDSHHPGLKTNADGSVTIWFAPKPPAGRESNWVQTVPGKGWNVLLRLYGPLEPWFDKTWKPGDVELASDLAE</sequence>
<feature type="domain" description="DUF1214" evidence="2">
    <location>
        <begin position="387"/>
        <end position="493"/>
    </location>
</feature>
<dbReference type="InterPro" id="IPR037050">
    <property type="entry name" value="DUF1254_sf"/>
</dbReference>